<feature type="compositionally biased region" description="Polar residues" evidence="1">
    <location>
        <begin position="712"/>
        <end position="729"/>
    </location>
</feature>
<feature type="compositionally biased region" description="Basic and acidic residues" evidence="1">
    <location>
        <begin position="2044"/>
        <end position="2058"/>
    </location>
</feature>
<feature type="compositionally biased region" description="Gly residues" evidence="1">
    <location>
        <begin position="259"/>
        <end position="268"/>
    </location>
</feature>
<dbReference type="Proteomes" id="UP001652621">
    <property type="component" value="Unplaced"/>
</dbReference>
<feature type="compositionally biased region" description="Low complexity" evidence="1">
    <location>
        <begin position="2509"/>
        <end position="2518"/>
    </location>
</feature>
<feature type="compositionally biased region" description="Polar residues" evidence="1">
    <location>
        <begin position="1927"/>
        <end position="1941"/>
    </location>
</feature>
<dbReference type="PANTHER" id="PTHR34491:SF156">
    <property type="entry name" value="KINESIN MOTOR DOMAIN-CONTAINING PROTEIN"/>
    <property type="match status" value="1"/>
</dbReference>
<feature type="compositionally biased region" description="Low complexity" evidence="1">
    <location>
        <begin position="407"/>
        <end position="426"/>
    </location>
</feature>
<sequence length="2897" mass="321200">MAATLQHCATATTTPSPLKTVASTSPNPQLKRLVYSKYRELLGSYNDQANAYIDTLPSYMVHKDTGFNLESNPKTTSTITTNGTTTTIHLAASPSSSSSSPSSSPGGDNDMYGSGQRMPAQSNYEAPACVQNAMTRDKKPFTYTPGGIDLSQIKSERMAKRLARNACAEGAAGQSQQNRPGGAVQQPTSPSSPGSAAAVIGAAGMGMPFQVLPPTPQPVAGKNTNGGCGPAPPPPPPPTSFSNMSNTTAAAATLAPHMNGGGVNGGRGSAPNSPNMQRKIPPAPPSQRFEPPPLGFRPEIKIPPNPMAALRKVPPPVEKNTFWKDEYLKNKGGSDAPAPAPASAPANSAYTEDNDSVNGSSSTTPSQQTTNGSDQLTTATTNGETNNSDTIDGFRKTMPTTTTNKLQANQQTNNYPTNTQDQQQQQEPLKTPTSPHKPSQESEKPQQKSPQNSSPDTQSLSSTHRPTPPTSPHQKLSSPSVLKQIERETGTPPAASALTSPPKSVTPIQIQTDVQQQQRQPSPKPEFRSAATASPQPAAVNLFNRQTDSPRSVENATPPRVTESPFRLAQQQQQQQRAPVAISPLAQQTTSTPLSAGPSPGQPQAQTVPWRTQRGQTPQQQGPTPTANTQSHPQPFYNNVQQQQQQQRTPDFSTQTSAYQGPKPTNVGSLYIAPLAAPVEPQAQHIVRQQMQQQQKQPQRDSPMRQMGGPQPGNQQLRWMSSQPKQTEQPPWARPEENGNVVPSSLNRIKSPPPPPTASSYQTQPQPQALYQQQQQPQPSVLYQPSQPQPYNQGNGFLGQQQQQQPATQNFGAVHNAPAGLRLQINTKAIQNNNNSNANNQSGPRERIIPIQLEQTPTYTPPQPNFNTTPAAYSAGTGTPGYVMRTPNQFVDQGYNNFGVQNTPQRVMSPPMQQQQSQQQQLNAPRMVQQQQQQAGSNRTHIVPIAMEGGDGTRGPISKTPIVIQNGDYNLVVHDCPLEAEIRFRKNRLSDLRTPPVQSKSFRILQKITDTIDDGNSDESGNQQRNDSYMDAEPQLQRPTFARQMSAQQARNSPTVEQMRRMKIGQEQGNTTPQTPSQFNQQPRPFYNTNNDYIPPSEQHVPEPKKYTGSAIPSRSFKILQAMTQPENAGDLETNSIECNDEEMNDESKSDFHVESCNTSSAEPVSSTSLSSLSSSDSICSGPTPPPTQAPLGYAPYPYPYAYPWYPPPPACDSAGNPIWPFVHAMSPSPSQSGSETGSNTNPSWYYPYAMPPPPPPPATPNGESQQSTTHPSYPPYPYYYPYYPIPAPPPPPFPATPSSSTEFDGQNIYAPYLPPPPPYHSYPYPVAPSYSQSSACSSRASSVLPDIIITPSTDDVPSKVIMQHHIKVEKEKSPKQRESSLDIEDVTSEKSSVPKQVDGSIVDILTQHLQNLSQTMENNLDSSLQSPRKTYEKYFEQKSPDDNTSPIHISMVEEEEDAAEDSDSSESSADSDATTKQYDTRLGKEGSVPLQAIRSVTNIQFYNKLKNQQLDQEEESEDSEDDDDATTADGESDVFDEDIEEIEFVYEHQGEGEEEEEVEEELHEEVESECEEFIVEDNLSVIYEEESDYDKSSDYGKPSTKKLDELEACIEENSGEEETKPEEEDNSVTVRLPLKFSFGKLTADTAPITTLVVGNSLVEEPQKSPSSNDNPLTSFSVATVETDSDAEDDSCDVSVTISLPRSSRSGSLDSEHRNNSAKYPIDEMPLPEEALPKIESSQEDVSFSISLNKRNKFVDQTLKGDITNNIAQERQEVIKEVEKKEEEPPKPQEEPKIDLMKSTSNFDFFATLMATKMQAQKIKEESANYWGKPSSQNSNEEEKTGGENSQSGESESPKVEIKSTEKPKRKEEVKTQESTQTSFKSQEPQESTQTSFKAHEPLEVPKVTQKPKIELPKVPEFKDDLKARTSFWSKYSTNNKTSANKAEVAPETPSKPAEPQTDVECNSKSPSTSWDSNSSKTDSQNSQDQNQEEIDDIWGDRDDDLVIRKERKLMYWDKYSKSSSGYETETQMDDTTKAKEVSPAASDIKEEQSLEVKKSDTLETSVVQEDDIEDIWADRDDDLPAVNNLSKKLDSLQSAKDSFWSSVAEANKVSDSVAKEANDFWSQLKAPKKKPRAESITEILYSPLVLRHRIDELAKALRATLHTQEEPEPEESEEEIEVKEENVEEKDEEEEIDFWAQIEESKQKSFEEPSPRDEVPEIMAEENEIEKPIEETTNQSFDPLKYPEEPREVDTDEEIDFWAEIEANRLPDDVEVTFERAATFWASRDRRNSADETPHKPVLPKPFAARLPDEPIKEDINIWATLEAHKGEEPIIVDPQVEEEQQLAQEFEEIIPQEADARDGINDSVMDLASVHEPVQASIWAPSSMQENQMEEKVPAQQAKEEPDFWAEIEKSRSSSLDKEKSDNLETKRKNFRQAKAFFTNSVDEPKEEVKEKTENVTEKSSKKSDEDSVKDDNSKEEGKKVKKPPKKEVKAKSKSKSPKGKSKELKAAAAAKSPSSDLPEVYVEPTLKRLANGLPDLEVTKFYEERKVSVRDRISVFETSNSTETAPDSRRNSITNPQKLSVDSNSSAVRRSSLSRNSSSQRSESEIEEDDSGVTDMNKLSETETESGSFPELRKMSSYQRAATHSRLFKLLQDDPDALEENNGDNKDVDEFQLRPSRRKVVHNVSITRKQNPNALAEVETMSQRRERLSLPLRKNTSIDADNPSTPNSPASPILDQPTSQQSAVSDQLVSELVQSLLLKSDSTHLRKLPMEKLQAAAKRVLEEELDSLENTSVDSTPAMTPSDNKKDKSYADYYNTWSNANKPSEATEPRSLRSLQDNRRSPWTVRCPRVLSSKTINRDLARVTESPEIFLRSSKSPECFRQSRESSVSRWKKA</sequence>
<feature type="region of interest" description="Disordered" evidence="1">
    <location>
        <begin position="2286"/>
        <end position="2308"/>
    </location>
</feature>
<feature type="compositionally biased region" description="Pro residues" evidence="1">
    <location>
        <begin position="230"/>
        <end position="239"/>
    </location>
</feature>
<feature type="region of interest" description="Disordered" evidence="1">
    <location>
        <begin position="1774"/>
        <end position="1798"/>
    </location>
</feature>
<name>A0ABM3V630_MUSDO</name>
<feature type="compositionally biased region" description="Basic and acidic residues" evidence="1">
    <location>
        <begin position="1430"/>
        <end position="1442"/>
    </location>
</feature>
<feature type="compositionally biased region" description="Low complexity" evidence="1">
    <location>
        <begin position="611"/>
        <end position="626"/>
    </location>
</feature>
<reference evidence="3" key="1">
    <citation type="submission" date="2025-08" db="UniProtKB">
        <authorList>
            <consortium name="RefSeq"/>
        </authorList>
    </citation>
    <scope>IDENTIFICATION</scope>
    <source>
        <strain evidence="3">Aabys</strain>
        <tissue evidence="3">Whole body</tissue>
    </source>
</reference>
<feature type="compositionally biased region" description="Acidic residues" evidence="1">
    <location>
        <begin position="1683"/>
        <end position="1692"/>
    </location>
</feature>
<feature type="region of interest" description="Disordered" evidence="1">
    <location>
        <begin position="1228"/>
        <end position="1274"/>
    </location>
</feature>
<feature type="compositionally biased region" description="Low complexity" evidence="1">
    <location>
        <begin position="682"/>
        <end position="697"/>
    </location>
</feature>
<feature type="region of interest" description="Disordered" evidence="1">
    <location>
        <begin position="2018"/>
        <end position="2058"/>
    </location>
</feature>
<feature type="compositionally biased region" description="Polar residues" evidence="1">
    <location>
        <begin position="427"/>
        <end position="437"/>
    </location>
</feature>
<accession>A0ABM3V630</accession>
<feature type="region of interest" description="Disordered" evidence="1">
    <location>
        <begin position="1818"/>
        <end position="1999"/>
    </location>
</feature>
<feature type="compositionally biased region" description="Polar residues" evidence="1">
    <location>
        <begin position="2818"/>
        <end position="2827"/>
    </location>
</feature>
<feature type="compositionally biased region" description="Basic and acidic residues" evidence="1">
    <location>
        <begin position="1774"/>
        <end position="1796"/>
    </location>
</feature>
<feature type="region of interest" description="Disordered" evidence="1">
    <location>
        <begin position="2695"/>
        <end position="2745"/>
    </location>
</feature>
<feature type="region of interest" description="Disordered" evidence="1">
    <location>
        <begin position="2223"/>
        <end position="2251"/>
    </location>
</feature>
<feature type="region of interest" description="Disordered" evidence="1">
    <location>
        <begin position="1066"/>
        <end position="1110"/>
    </location>
</feature>
<feature type="compositionally biased region" description="Low complexity" evidence="1">
    <location>
        <begin position="490"/>
        <end position="521"/>
    </location>
</feature>
<feature type="compositionally biased region" description="Low complexity" evidence="1">
    <location>
        <begin position="187"/>
        <end position="208"/>
    </location>
</feature>
<feature type="region of interest" description="Disordered" evidence="1">
    <location>
        <begin position="164"/>
        <end position="669"/>
    </location>
</feature>
<feature type="compositionally biased region" description="Polar residues" evidence="1">
    <location>
        <begin position="543"/>
        <end position="555"/>
    </location>
</feature>
<feature type="compositionally biased region" description="Polar residues" evidence="1">
    <location>
        <begin position="2559"/>
        <end position="2581"/>
    </location>
</feature>
<feature type="compositionally biased region" description="Basic and acidic residues" evidence="1">
    <location>
        <begin position="2286"/>
        <end position="2296"/>
    </location>
</feature>
<feature type="compositionally biased region" description="Polar residues" evidence="1">
    <location>
        <begin position="1417"/>
        <end position="1429"/>
    </location>
</feature>
<feature type="compositionally biased region" description="Low complexity" evidence="1">
    <location>
        <begin position="89"/>
        <end position="105"/>
    </location>
</feature>
<feature type="compositionally biased region" description="Polar residues" evidence="1">
    <location>
        <begin position="2791"/>
        <end position="2805"/>
    </location>
</feature>
<feature type="compositionally biased region" description="Low complexity" evidence="1">
    <location>
        <begin position="761"/>
        <end position="791"/>
    </location>
</feature>
<feature type="region of interest" description="Disordered" evidence="1">
    <location>
        <begin position="1368"/>
        <end position="1401"/>
    </location>
</feature>
<feature type="compositionally biased region" description="Acidic residues" evidence="1">
    <location>
        <begin position="2167"/>
        <end position="2191"/>
    </location>
</feature>
<feature type="compositionally biased region" description="Polar residues" evidence="1">
    <location>
        <begin position="374"/>
        <end position="390"/>
    </location>
</feature>
<feature type="compositionally biased region" description="Basic and acidic residues" evidence="1">
    <location>
        <begin position="1852"/>
        <end position="1872"/>
    </location>
</feature>
<feature type="region of interest" description="Disordered" evidence="1">
    <location>
        <begin position="681"/>
        <end position="808"/>
    </location>
</feature>
<feature type="compositionally biased region" description="Polar residues" evidence="1">
    <location>
        <begin position="1228"/>
        <end position="1244"/>
    </location>
</feature>
<feature type="compositionally biased region" description="Polar residues" evidence="1">
    <location>
        <begin position="585"/>
        <end position="594"/>
    </location>
</feature>
<feature type="compositionally biased region" description="Polar residues" evidence="1">
    <location>
        <begin position="1262"/>
        <end position="1271"/>
    </location>
</feature>
<keyword evidence="2" id="KW-1185">Reference proteome</keyword>
<proteinExistence type="predicted"/>
<feature type="region of interest" description="Disordered" evidence="1">
    <location>
        <begin position="1292"/>
        <end position="1311"/>
    </location>
</feature>
<feature type="region of interest" description="Disordered" evidence="1">
    <location>
        <begin position="2382"/>
        <end position="2524"/>
    </location>
</feature>
<feature type="region of interest" description="Disordered" evidence="1">
    <location>
        <begin position="89"/>
        <end position="125"/>
    </location>
</feature>
<feature type="region of interest" description="Disordered" evidence="1">
    <location>
        <begin position="2791"/>
        <end position="2842"/>
    </location>
</feature>
<dbReference type="RefSeq" id="XP_058981235.1">
    <property type="nucleotide sequence ID" value="XM_059125252.1"/>
</dbReference>
<feature type="compositionally biased region" description="Acidic residues" evidence="1">
    <location>
        <begin position="1512"/>
        <end position="1545"/>
    </location>
</feature>
<dbReference type="PANTHER" id="PTHR34491">
    <property type="entry name" value="A-TYPE INCLUSION PROTEIN, PUTATIVE-RELATED"/>
    <property type="match status" value="1"/>
</dbReference>
<feature type="compositionally biased region" description="Basic and acidic residues" evidence="1">
    <location>
        <begin position="2828"/>
        <end position="2842"/>
    </location>
</feature>
<feature type="compositionally biased region" description="Polar residues" evidence="1">
    <location>
        <begin position="1694"/>
        <end position="1709"/>
    </location>
</feature>
<feature type="compositionally biased region" description="Basic and acidic residues" evidence="1">
    <location>
        <begin position="2445"/>
        <end position="2481"/>
    </location>
</feature>
<feature type="compositionally biased region" description="Pro residues" evidence="1">
    <location>
        <begin position="281"/>
        <end position="306"/>
    </location>
</feature>
<feature type="compositionally biased region" description="Pro residues" evidence="1">
    <location>
        <begin position="1250"/>
        <end position="1260"/>
    </location>
</feature>
<feature type="compositionally biased region" description="Basic and acidic residues" evidence="1">
    <location>
        <begin position="2391"/>
        <end position="2430"/>
    </location>
</feature>
<organism evidence="2 3">
    <name type="scientific">Musca domestica</name>
    <name type="common">House fly</name>
    <dbReference type="NCBI Taxonomy" id="7370"/>
    <lineage>
        <taxon>Eukaryota</taxon>
        <taxon>Metazoa</taxon>
        <taxon>Ecdysozoa</taxon>
        <taxon>Arthropoda</taxon>
        <taxon>Hexapoda</taxon>
        <taxon>Insecta</taxon>
        <taxon>Pterygota</taxon>
        <taxon>Neoptera</taxon>
        <taxon>Endopterygota</taxon>
        <taxon>Diptera</taxon>
        <taxon>Brachycera</taxon>
        <taxon>Muscomorpha</taxon>
        <taxon>Muscoidea</taxon>
        <taxon>Muscidae</taxon>
        <taxon>Musca</taxon>
    </lineage>
</organism>
<feature type="compositionally biased region" description="Polar residues" evidence="1">
    <location>
        <begin position="1960"/>
        <end position="1986"/>
    </location>
</feature>
<feature type="compositionally biased region" description="Polar residues" evidence="1">
    <location>
        <begin position="1018"/>
        <end position="1027"/>
    </location>
</feature>
<feature type="region of interest" description="Disordered" evidence="1">
    <location>
        <begin position="1143"/>
        <end position="1191"/>
    </location>
</feature>
<feature type="region of interest" description="Disordered" evidence="1">
    <location>
        <begin position="1660"/>
        <end position="1727"/>
    </location>
</feature>
<feature type="compositionally biased region" description="Basic and acidic residues" evidence="1">
    <location>
        <begin position="1908"/>
        <end position="1924"/>
    </location>
</feature>
<dbReference type="GeneID" id="101898208"/>
<gene>
    <name evidence="3" type="primary">LOC101898208</name>
</gene>
<feature type="compositionally biased region" description="Polar residues" evidence="1">
    <location>
        <begin position="1664"/>
        <end position="1682"/>
    </location>
</feature>
<feature type="compositionally biased region" description="Low complexity" evidence="1">
    <location>
        <begin position="2583"/>
        <end position="2604"/>
    </location>
</feature>
<feature type="region of interest" description="Disordered" evidence="1">
    <location>
        <begin position="2161"/>
        <end position="2191"/>
    </location>
</feature>
<evidence type="ECO:0000313" key="3">
    <source>
        <dbReference type="RefSeq" id="XP_058981235.1"/>
    </source>
</evidence>
<feature type="compositionally biased region" description="Polar residues" evidence="1">
    <location>
        <begin position="627"/>
        <end position="640"/>
    </location>
</feature>
<feature type="compositionally biased region" description="Basic and acidic residues" evidence="1">
    <location>
        <begin position="1368"/>
        <end position="1381"/>
    </location>
</feature>
<feature type="compositionally biased region" description="Polar residues" evidence="1">
    <location>
        <begin position="447"/>
        <end position="458"/>
    </location>
</feature>
<feature type="compositionally biased region" description="Acidic residues" evidence="1">
    <location>
        <begin position="1453"/>
        <end position="1465"/>
    </location>
</feature>
<feature type="compositionally biased region" description="Polar residues" evidence="1">
    <location>
        <begin position="1873"/>
        <end position="1893"/>
    </location>
</feature>
<feature type="region of interest" description="Disordered" evidence="1">
    <location>
        <begin position="2555"/>
        <end position="2640"/>
    </location>
</feature>
<feature type="region of interest" description="Disordered" evidence="1">
    <location>
        <begin position="1507"/>
        <end position="1577"/>
    </location>
</feature>
<feature type="region of interest" description="Disordered" evidence="1">
    <location>
        <begin position="1417"/>
        <end position="1490"/>
    </location>
</feature>
<feature type="region of interest" description="Disordered" evidence="1">
    <location>
        <begin position="1009"/>
        <end position="1030"/>
    </location>
</feature>
<feature type="compositionally biased region" description="Acidic residues" evidence="1">
    <location>
        <begin position="1553"/>
        <end position="1576"/>
    </location>
</feature>
<evidence type="ECO:0000256" key="1">
    <source>
        <dbReference type="SAM" id="MobiDB-lite"/>
    </source>
</evidence>
<feature type="compositionally biased region" description="Polar residues" evidence="1">
    <location>
        <begin position="2717"/>
        <end position="2745"/>
    </location>
</feature>
<feature type="compositionally biased region" description="Low complexity" evidence="1">
    <location>
        <begin position="1160"/>
        <end position="1181"/>
    </location>
</feature>
<feature type="compositionally biased region" description="Polar residues" evidence="1">
    <location>
        <begin position="648"/>
        <end position="659"/>
    </location>
</feature>
<feature type="compositionally biased region" description="Low complexity" evidence="1">
    <location>
        <begin position="358"/>
        <end position="373"/>
    </location>
</feature>
<evidence type="ECO:0000313" key="2">
    <source>
        <dbReference type="Proteomes" id="UP001652621"/>
    </source>
</evidence>
<feature type="compositionally biased region" description="Polar residues" evidence="1">
    <location>
        <begin position="1067"/>
        <end position="1092"/>
    </location>
</feature>
<protein>
    <submittedName>
        <fullName evidence="3">Protein piccolo</fullName>
    </submittedName>
</protein>